<dbReference type="EMBL" id="PKSL01000036">
    <property type="protein sequence ID" value="POW11765.1"/>
    <property type="molecule type" value="Genomic_DNA"/>
</dbReference>
<comment type="subcellular location">
    <subcellularLocation>
        <location evidence="1">Membrane</location>
        <topology evidence="1">Multi-pass membrane protein</topology>
    </subcellularLocation>
</comment>
<keyword evidence="8" id="KW-1185">Reference proteome</keyword>
<dbReference type="VEuPathDB" id="FungiDB:PSTT_05080"/>
<dbReference type="InterPro" id="IPR001708">
    <property type="entry name" value="YidC/ALB3/OXA1/COX18"/>
</dbReference>
<sequence>MSCLTLLRPFFARYRPASTSRVILHTRSFSSTITNSSTSEQPATSIDSLGQATSSIDQLSDFLISQPIQPLSYTATVILATVLVRATTTLPVSVWSRLRINRFERIVLPTFKKFRTHLALRAQRSFLDPAQIAVYQRYLQSQLKQELDRLISVNRCRPWVTIVGSLGIHVPVIYGMTTVLRNACERVTPASPLAIEPSPILGESLLEPDLALALICWAAFLTNVELNASFRYLRRSSAKSSDPSSPSKSKNNASFMARGLEFWTPEKIRSASFLAGIGMMGISSSQPALVLVYWLTSNCFSIVQSLGFIYLDHRYHQNISKTDSKDSLSTPPQIITIKIGHRLEGLVTIIRNIEVHPLMGGLKNVDLILIYWNNLSSVVKKGIRKPALPLLYLQFFEIVSFSIPPLLFFLFFSPRRRRSQKKKIELFIVRESIYKKPLVFA</sequence>
<evidence type="ECO:0000256" key="2">
    <source>
        <dbReference type="ARBA" id="ARBA00009877"/>
    </source>
</evidence>
<gene>
    <name evidence="7" type="ORF">PSTT_05080</name>
</gene>
<organism evidence="7 8">
    <name type="scientific">Puccinia striiformis</name>
    <dbReference type="NCBI Taxonomy" id="27350"/>
    <lineage>
        <taxon>Eukaryota</taxon>
        <taxon>Fungi</taxon>
        <taxon>Dikarya</taxon>
        <taxon>Basidiomycota</taxon>
        <taxon>Pucciniomycotina</taxon>
        <taxon>Pucciniomycetes</taxon>
        <taxon>Pucciniales</taxon>
        <taxon>Pucciniaceae</taxon>
        <taxon>Puccinia</taxon>
    </lineage>
</organism>
<dbReference type="GO" id="GO:0033617">
    <property type="term" value="P:mitochondrial respiratory chain complex IV assembly"/>
    <property type="evidence" value="ECO:0007669"/>
    <property type="project" value="TreeGrafter"/>
</dbReference>
<evidence type="ECO:0000256" key="3">
    <source>
        <dbReference type="ARBA" id="ARBA00022692"/>
    </source>
</evidence>
<name>A0A2S4VQF5_9BASI</name>
<dbReference type="GO" id="GO:0005743">
    <property type="term" value="C:mitochondrial inner membrane"/>
    <property type="evidence" value="ECO:0007669"/>
    <property type="project" value="TreeGrafter"/>
</dbReference>
<dbReference type="GO" id="GO:0032977">
    <property type="term" value="F:membrane insertase activity"/>
    <property type="evidence" value="ECO:0007669"/>
    <property type="project" value="InterPro"/>
</dbReference>
<dbReference type="AlphaFoldDB" id="A0A2S4VQF5"/>
<keyword evidence="5 6" id="KW-0472">Membrane</keyword>
<keyword evidence="3 6" id="KW-0812">Transmembrane</keyword>
<comment type="similarity">
    <text evidence="2">Belongs to the OXA1/ALB3/YidC family.</text>
</comment>
<protein>
    <submittedName>
        <fullName evidence="7">Uncharacterized protein</fullName>
    </submittedName>
</protein>
<dbReference type="Proteomes" id="UP000239156">
    <property type="component" value="Unassembled WGS sequence"/>
</dbReference>
<evidence type="ECO:0000256" key="6">
    <source>
        <dbReference type="SAM" id="Phobius"/>
    </source>
</evidence>
<evidence type="ECO:0000313" key="7">
    <source>
        <dbReference type="EMBL" id="POW11765.1"/>
    </source>
</evidence>
<accession>A0A2S4VQF5</accession>
<keyword evidence="4 6" id="KW-1133">Transmembrane helix</keyword>
<proteinExistence type="inferred from homology"/>
<comment type="caution">
    <text evidence="7">The sequence shown here is derived from an EMBL/GenBank/DDBJ whole genome shotgun (WGS) entry which is preliminary data.</text>
</comment>
<dbReference type="GO" id="GO:0032979">
    <property type="term" value="P:protein insertion into mitochondrial inner membrane from matrix"/>
    <property type="evidence" value="ECO:0007669"/>
    <property type="project" value="TreeGrafter"/>
</dbReference>
<dbReference type="VEuPathDB" id="FungiDB:PSHT_04547"/>
<feature type="transmembrane region" description="Helical" evidence="6">
    <location>
        <begin position="391"/>
        <end position="412"/>
    </location>
</feature>
<evidence type="ECO:0000256" key="4">
    <source>
        <dbReference type="ARBA" id="ARBA00022989"/>
    </source>
</evidence>
<evidence type="ECO:0000256" key="5">
    <source>
        <dbReference type="ARBA" id="ARBA00023136"/>
    </source>
</evidence>
<evidence type="ECO:0000313" key="8">
    <source>
        <dbReference type="Proteomes" id="UP000239156"/>
    </source>
</evidence>
<dbReference type="PANTHER" id="PTHR12428">
    <property type="entry name" value="OXA1"/>
    <property type="match status" value="1"/>
</dbReference>
<dbReference type="PANTHER" id="PTHR12428:SF65">
    <property type="entry name" value="CYTOCHROME C OXIDASE ASSEMBLY PROTEIN COX18, MITOCHONDRIAL"/>
    <property type="match status" value="1"/>
</dbReference>
<evidence type="ECO:0000256" key="1">
    <source>
        <dbReference type="ARBA" id="ARBA00004141"/>
    </source>
</evidence>
<reference evidence="7" key="1">
    <citation type="submission" date="2017-12" db="EMBL/GenBank/DDBJ databases">
        <title>Gene loss provides genomic basis for host adaptation in cereal stripe rust fungi.</title>
        <authorList>
            <person name="Xia C."/>
        </authorList>
    </citation>
    <scope>NUCLEOTIDE SEQUENCE [LARGE SCALE GENOMIC DNA]</scope>
    <source>
        <strain evidence="7">93-210</strain>
    </source>
</reference>